<gene>
    <name evidence="1" type="ORF">PHYPA_018961</name>
</gene>
<protein>
    <submittedName>
        <fullName evidence="1 2">Uncharacterized protein</fullName>
    </submittedName>
</protein>
<dbReference type="EnsemblPlants" id="Pp3c14_23930V3.1">
    <property type="protein sequence ID" value="Pp3c14_23930V3.1"/>
    <property type="gene ID" value="Pp3c14_23930"/>
</dbReference>
<reference evidence="1 3" key="1">
    <citation type="journal article" date="2008" name="Science">
        <title>The Physcomitrella genome reveals evolutionary insights into the conquest of land by plants.</title>
        <authorList>
            <person name="Rensing S."/>
            <person name="Lang D."/>
            <person name="Zimmer A."/>
            <person name="Terry A."/>
            <person name="Salamov A."/>
            <person name="Shapiro H."/>
            <person name="Nishiyama T."/>
            <person name="Perroud P.-F."/>
            <person name="Lindquist E."/>
            <person name="Kamisugi Y."/>
            <person name="Tanahashi T."/>
            <person name="Sakakibara K."/>
            <person name="Fujita T."/>
            <person name="Oishi K."/>
            <person name="Shin-I T."/>
            <person name="Kuroki Y."/>
            <person name="Toyoda A."/>
            <person name="Suzuki Y."/>
            <person name="Hashimoto A."/>
            <person name="Yamaguchi K."/>
            <person name="Sugano A."/>
            <person name="Kohara Y."/>
            <person name="Fujiyama A."/>
            <person name="Anterola A."/>
            <person name="Aoki S."/>
            <person name="Ashton N."/>
            <person name="Barbazuk W.B."/>
            <person name="Barker E."/>
            <person name="Bennetzen J."/>
            <person name="Bezanilla M."/>
            <person name="Blankenship R."/>
            <person name="Cho S.H."/>
            <person name="Dutcher S."/>
            <person name="Estelle M."/>
            <person name="Fawcett J.A."/>
            <person name="Gundlach H."/>
            <person name="Hanada K."/>
            <person name="Heyl A."/>
            <person name="Hicks K.A."/>
            <person name="Hugh J."/>
            <person name="Lohr M."/>
            <person name="Mayer K."/>
            <person name="Melkozernov A."/>
            <person name="Murata T."/>
            <person name="Nelson D."/>
            <person name="Pils B."/>
            <person name="Prigge M."/>
            <person name="Reiss B."/>
            <person name="Renner T."/>
            <person name="Rombauts S."/>
            <person name="Rushton P."/>
            <person name="Sanderfoot A."/>
            <person name="Schween G."/>
            <person name="Shiu S.-H."/>
            <person name="Stueber K."/>
            <person name="Theodoulou F.L."/>
            <person name="Tu H."/>
            <person name="Van de Peer Y."/>
            <person name="Verrier P.J."/>
            <person name="Waters E."/>
            <person name="Wood A."/>
            <person name="Yang L."/>
            <person name="Cove D."/>
            <person name="Cuming A."/>
            <person name="Hasebe M."/>
            <person name="Lucas S."/>
            <person name="Mishler D.B."/>
            <person name="Reski R."/>
            <person name="Grigoriev I."/>
            <person name="Quatrano R.S."/>
            <person name="Boore J.L."/>
        </authorList>
    </citation>
    <scope>NUCLEOTIDE SEQUENCE [LARGE SCALE GENOMIC DNA]</scope>
    <source>
        <strain evidence="2 3">cv. Gransden 2004</strain>
    </source>
</reference>
<sequence length="91" mass="10021">MSREYRSGFPAKTGMMQLILLPPSEDNARHHSGSGGCEIQINVQGKLQRLSVTIPTTQKRAFSDNTSRVTGIYFTVAKILQTSAKQLHCKG</sequence>
<accession>A0A2K1JJ36</accession>
<dbReference type="AlphaFoldDB" id="A0A2K1JJ36"/>
<dbReference type="InParanoid" id="A0A2K1JJ36"/>
<dbReference type="Gramene" id="Pp3c14_23930V3.1">
    <property type="protein sequence ID" value="Pp3c14_23930V3.1"/>
    <property type="gene ID" value="Pp3c14_23930"/>
</dbReference>
<dbReference type="EMBL" id="ABEU02000014">
    <property type="protein sequence ID" value="PNR41558.1"/>
    <property type="molecule type" value="Genomic_DNA"/>
</dbReference>
<evidence type="ECO:0000313" key="2">
    <source>
        <dbReference type="EnsemblPlants" id="Pp3c14_23930V3.1"/>
    </source>
</evidence>
<keyword evidence="3" id="KW-1185">Reference proteome</keyword>
<evidence type="ECO:0000313" key="3">
    <source>
        <dbReference type="Proteomes" id="UP000006727"/>
    </source>
</evidence>
<dbReference type="Proteomes" id="UP000006727">
    <property type="component" value="Chromosome 14"/>
</dbReference>
<name>A0A2K1JJ36_PHYPA</name>
<reference evidence="2" key="3">
    <citation type="submission" date="2020-12" db="UniProtKB">
        <authorList>
            <consortium name="EnsemblPlants"/>
        </authorList>
    </citation>
    <scope>IDENTIFICATION</scope>
</reference>
<evidence type="ECO:0000313" key="1">
    <source>
        <dbReference type="EMBL" id="PNR41558.1"/>
    </source>
</evidence>
<reference evidence="1 3" key="2">
    <citation type="journal article" date="2018" name="Plant J.">
        <title>The Physcomitrella patens chromosome-scale assembly reveals moss genome structure and evolution.</title>
        <authorList>
            <person name="Lang D."/>
            <person name="Ullrich K.K."/>
            <person name="Murat F."/>
            <person name="Fuchs J."/>
            <person name="Jenkins J."/>
            <person name="Haas F.B."/>
            <person name="Piednoel M."/>
            <person name="Gundlach H."/>
            <person name="Van Bel M."/>
            <person name="Meyberg R."/>
            <person name="Vives C."/>
            <person name="Morata J."/>
            <person name="Symeonidi A."/>
            <person name="Hiss M."/>
            <person name="Muchero W."/>
            <person name="Kamisugi Y."/>
            <person name="Saleh O."/>
            <person name="Blanc G."/>
            <person name="Decker E.L."/>
            <person name="van Gessel N."/>
            <person name="Grimwood J."/>
            <person name="Hayes R.D."/>
            <person name="Graham S.W."/>
            <person name="Gunter L.E."/>
            <person name="McDaniel S.F."/>
            <person name="Hoernstein S.N.W."/>
            <person name="Larsson A."/>
            <person name="Li F.W."/>
            <person name="Perroud P.F."/>
            <person name="Phillips J."/>
            <person name="Ranjan P."/>
            <person name="Rokshar D.S."/>
            <person name="Rothfels C.J."/>
            <person name="Schneider L."/>
            <person name="Shu S."/>
            <person name="Stevenson D.W."/>
            <person name="Thummler F."/>
            <person name="Tillich M."/>
            <person name="Villarreal Aguilar J.C."/>
            <person name="Widiez T."/>
            <person name="Wong G.K."/>
            <person name="Wymore A."/>
            <person name="Zhang Y."/>
            <person name="Zimmer A.D."/>
            <person name="Quatrano R.S."/>
            <person name="Mayer K.F.X."/>
            <person name="Goodstein D."/>
            <person name="Casacuberta J.M."/>
            <person name="Vandepoele K."/>
            <person name="Reski R."/>
            <person name="Cuming A.C."/>
            <person name="Tuskan G.A."/>
            <person name="Maumus F."/>
            <person name="Salse J."/>
            <person name="Schmutz J."/>
            <person name="Rensing S.A."/>
        </authorList>
    </citation>
    <scope>NUCLEOTIDE SEQUENCE [LARGE SCALE GENOMIC DNA]</scope>
    <source>
        <strain evidence="2 3">cv. Gransden 2004</strain>
    </source>
</reference>
<organism evidence="1">
    <name type="scientific">Physcomitrium patens</name>
    <name type="common">Spreading-leaved earth moss</name>
    <name type="synonym">Physcomitrella patens</name>
    <dbReference type="NCBI Taxonomy" id="3218"/>
    <lineage>
        <taxon>Eukaryota</taxon>
        <taxon>Viridiplantae</taxon>
        <taxon>Streptophyta</taxon>
        <taxon>Embryophyta</taxon>
        <taxon>Bryophyta</taxon>
        <taxon>Bryophytina</taxon>
        <taxon>Bryopsida</taxon>
        <taxon>Funariidae</taxon>
        <taxon>Funariales</taxon>
        <taxon>Funariaceae</taxon>
        <taxon>Physcomitrium</taxon>
    </lineage>
</organism>
<proteinExistence type="predicted"/>